<dbReference type="SUPFAM" id="SSF46689">
    <property type="entry name" value="Homeodomain-like"/>
    <property type="match status" value="1"/>
</dbReference>
<evidence type="ECO:0000256" key="4">
    <source>
        <dbReference type="ARBA" id="ARBA00023242"/>
    </source>
</evidence>
<dbReference type="InterPro" id="IPR051000">
    <property type="entry name" value="Homeobox_DNA-bind_prot"/>
</dbReference>
<evidence type="ECO:0000313" key="10">
    <source>
        <dbReference type="Proteomes" id="UP001620626"/>
    </source>
</evidence>
<sequence>MSFNFGSTADIRSGREVHQQKEYERKLLDLVNNETSCSQKLGWAGTEPSCSADWERSGIMERAMSNEGTGGTGFCFCCDRKSGKHRFDSNTKSGFKLRYTVGKVQSEPKTKRRLNFLPNASPMSTASPSPASSASASSSHQSSCPFSISSLLNPSQNAVQKCPPLGSVAAFSDALQQCLPMLFAVRGMIGEGATNTMPTGGAEAAPFRNAFQPLLMGKVRMGQEGAKEEEEEEEEEENGHEVPTSEESSQSEDDGILAKDEKQKVEMKEEEEEQEFGESELKMEQEQKQTKVEGKRESDEGDKGNTTPREGCFVPWLFPVLPPSAHHHSPSLLPPPSTVRGPAPPLFPAPFVPAFLKSPFGLPAQFFLSAGTFPATCNPCAPQTAQMQQPQQQHNPINQQNHQHSHHHHHNQHKRKGGQIRFSNEQTDILESTFEVRKYLNNTERKRLAKALELNERQVKTWFQNRRAKWRRQMPSSTECREGEESISETMGGTAPTEQHRHHPYELYMQRQ</sequence>
<dbReference type="PANTHER" id="PTHR24324">
    <property type="entry name" value="HOMEOBOX PROTEIN HHEX"/>
    <property type="match status" value="1"/>
</dbReference>
<feature type="region of interest" description="Disordered" evidence="7">
    <location>
        <begin position="106"/>
        <end position="139"/>
    </location>
</feature>
<dbReference type="GO" id="GO:0005634">
    <property type="term" value="C:nucleus"/>
    <property type="evidence" value="ECO:0007669"/>
    <property type="project" value="UniProtKB-SubCell"/>
</dbReference>
<feature type="compositionally biased region" description="Basic residues" evidence="7">
    <location>
        <begin position="403"/>
        <end position="418"/>
    </location>
</feature>
<protein>
    <recommendedName>
        <fullName evidence="8">Homeobox domain-containing protein</fullName>
    </recommendedName>
</protein>
<evidence type="ECO:0000256" key="2">
    <source>
        <dbReference type="ARBA" id="ARBA00023125"/>
    </source>
</evidence>
<evidence type="ECO:0000256" key="3">
    <source>
        <dbReference type="ARBA" id="ARBA00023155"/>
    </source>
</evidence>
<evidence type="ECO:0000256" key="1">
    <source>
        <dbReference type="ARBA" id="ARBA00004123"/>
    </source>
</evidence>
<feature type="region of interest" description="Disordered" evidence="7">
    <location>
        <begin position="221"/>
        <end position="311"/>
    </location>
</feature>
<dbReference type="PROSITE" id="PS50071">
    <property type="entry name" value="HOMEOBOX_2"/>
    <property type="match status" value="1"/>
</dbReference>
<dbReference type="Proteomes" id="UP001620626">
    <property type="component" value="Unassembled WGS sequence"/>
</dbReference>
<evidence type="ECO:0000259" key="8">
    <source>
        <dbReference type="PROSITE" id="PS50071"/>
    </source>
</evidence>
<keyword evidence="4 5" id="KW-0539">Nucleus</keyword>
<comment type="subcellular location">
    <subcellularLocation>
        <location evidence="1 5 6">Nucleus</location>
    </subcellularLocation>
</comment>
<feature type="compositionally biased region" description="Basic and acidic residues" evidence="7">
    <location>
        <begin position="256"/>
        <end position="267"/>
    </location>
</feature>
<evidence type="ECO:0000313" key="9">
    <source>
        <dbReference type="EMBL" id="KAL3087275.1"/>
    </source>
</evidence>
<feature type="region of interest" description="Disordered" evidence="7">
    <location>
        <begin position="382"/>
        <end position="420"/>
    </location>
</feature>
<dbReference type="CDD" id="cd00086">
    <property type="entry name" value="homeodomain"/>
    <property type="match status" value="1"/>
</dbReference>
<feature type="compositionally biased region" description="Low complexity" evidence="7">
    <location>
        <begin position="388"/>
        <end position="402"/>
    </location>
</feature>
<organism evidence="9 10">
    <name type="scientific">Heterodera trifolii</name>
    <dbReference type="NCBI Taxonomy" id="157864"/>
    <lineage>
        <taxon>Eukaryota</taxon>
        <taxon>Metazoa</taxon>
        <taxon>Ecdysozoa</taxon>
        <taxon>Nematoda</taxon>
        <taxon>Chromadorea</taxon>
        <taxon>Rhabditida</taxon>
        <taxon>Tylenchina</taxon>
        <taxon>Tylenchomorpha</taxon>
        <taxon>Tylenchoidea</taxon>
        <taxon>Heteroderidae</taxon>
        <taxon>Heteroderinae</taxon>
        <taxon>Heterodera</taxon>
    </lineage>
</organism>
<dbReference type="InterPro" id="IPR001356">
    <property type="entry name" value="HD"/>
</dbReference>
<comment type="caution">
    <text evidence="9">The sequence shown here is derived from an EMBL/GenBank/DDBJ whole genome shotgun (WGS) entry which is preliminary data.</text>
</comment>
<feature type="compositionally biased region" description="Acidic residues" evidence="7">
    <location>
        <begin position="227"/>
        <end position="238"/>
    </location>
</feature>
<dbReference type="AlphaFoldDB" id="A0ABD2J9N5"/>
<dbReference type="InterPro" id="IPR009057">
    <property type="entry name" value="Homeodomain-like_sf"/>
</dbReference>
<evidence type="ECO:0000256" key="5">
    <source>
        <dbReference type="PROSITE-ProRule" id="PRU00108"/>
    </source>
</evidence>
<feature type="region of interest" description="Disordered" evidence="7">
    <location>
        <begin position="473"/>
        <end position="503"/>
    </location>
</feature>
<keyword evidence="10" id="KW-1185">Reference proteome</keyword>
<dbReference type="PROSITE" id="PS00027">
    <property type="entry name" value="HOMEOBOX_1"/>
    <property type="match status" value="1"/>
</dbReference>
<gene>
    <name evidence="9" type="ORF">niasHT_020538</name>
</gene>
<dbReference type="GO" id="GO:0003677">
    <property type="term" value="F:DNA binding"/>
    <property type="evidence" value="ECO:0007669"/>
    <property type="project" value="UniProtKB-UniRule"/>
</dbReference>
<accession>A0ABD2J9N5</accession>
<feature type="domain" description="Homeobox" evidence="8">
    <location>
        <begin position="413"/>
        <end position="473"/>
    </location>
</feature>
<keyword evidence="2 5" id="KW-0238">DNA-binding</keyword>
<dbReference type="InterPro" id="IPR017970">
    <property type="entry name" value="Homeobox_CS"/>
</dbReference>
<reference evidence="9 10" key="1">
    <citation type="submission" date="2024-10" db="EMBL/GenBank/DDBJ databases">
        <authorList>
            <person name="Kim D."/>
        </authorList>
    </citation>
    <scope>NUCLEOTIDE SEQUENCE [LARGE SCALE GENOMIC DNA]</scope>
    <source>
        <strain evidence="9">BH-2024</strain>
    </source>
</reference>
<evidence type="ECO:0000256" key="6">
    <source>
        <dbReference type="RuleBase" id="RU000682"/>
    </source>
</evidence>
<feature type="compositionally biased region" description="Low complexity" evidence="7">
    <location>
        <begin position="118"/>
        <end position="139"/>
    </location>
</feature>
<dbReference type="PANTHER" id="PTHR24324:SF5">
    <property type="entry name" value="HEMATOPOIETICALLY-EXPRESSED HOMEOBOX PROTEIN HHEX"/>
    <property type="match status" value="1"/>
</dbReference>
<evidence type="ECO:0000256" key="7">
    <source>
        <dbReference type="SAM" id="MobiDB-lite"/>
    </source>
</evidence>
<dbReference type="SMART" id="SM00389">
    <property type="entry name" value="HOX"/>
    <property type="match status" value="1"/>
</dbReference>
<feature type="compositionally biased region" description="Acidic residues" evidence="7">
    <location>
        <begin position="268"/>
        <end position="278"/>
    </location>
</feature>
<feature type="compositionally biased region" description="Basic and acidic residues" evidence="7">
    <location>
        <begin position="279"/>
        <end position="303"/>
    </location>
</feature>
<dbReference type="Gene3D" id="1.10.10.60">
    <property type="entry name" value="Homeodomain-like"/>
    <property type="match status" value="1"/>
</dbReference>
<name>A0ABD2J9N5_9BILA</name>
<proteinExistence type="predicted"/>
<keyword evidence="3 5" id="KW-0371">Homeobox</keyword>
<dbReference type="Pfam" id="PF00046">
    <property type="entry name" value="Homeodomain"/>
    <property type="match status" value="1"/>
</dbReference>
<dbReference type="EMBL" id="JBICBT010001024">
    <property type="protein sequence ID" value="KAL3087275.1"/>
    <property type="molecule type" value="Genomic_DNA"/>
</dbReference>
<feature type="DNA-binding region" description="Homeobox" evidence="5">
    <location>
        <begin position="415"/>
        <end position="474"/>
    </location>
</feature>